<evidence type="ECO:0000256" key="1">
    <source>
        <dbReference type="ARBA" id="ARBA00004141"/>
    </source>
</evidence>
<dbReference type="GO" id="GO:0005315">
    <property type="term" value="F:phosphate transmembrane transporter activity"/>
    <property type="evidence" value="ECO:0007669"/>
    <property type="project" value="InterPro"/>
</dbReference>
<evidence type="ECO:0000256" key="3">
    <source>
        <dbReference type="ARBA" id="ARBA00022592"/>
    </source>
</evidence>
<dbReference type="PANTHER" id="PTHR11101:SF80">
    <property type="entry name" value="PHOSPHATE TRANSPORTER"/>
    <property type="match status" value="1"/>
</dbReference>
<feature type="transmembrane region" description="Helical" evidence="7">
    <location>
        <begin position="122"/>
        <end position="142"/>
    </location>
</feature>
<accession>A0A7S4PRM8</accession>
<evidence type="ECO:0000313" key="9">
    <source>
        <dbReference type="EMBL" id="CAE2343089.1"/>
    </source>
</evidence>
<feature type="transmembrane region" description="Helical" evidence="7">
    <location>
        <begin position="90"/>
        <end position="110"/>
    </location>
</feature>
<keyword evidence="4 7" id="KW-0812">Transmembrane</keyword>
<comment type="function">
    <text evidence="7">Sodium-phosphate symporter.</text>
</comment>
<dbReference type="AlphaFoldDB" id="A0A7S4PRM8"/>
<sequence length="548" mass="59017">MQSEVGVPWLHPAWAIFSFFWAFIDAYGIGANDVANSFSTAVASRTITHKQAVAIALFAEAFGAIVLGSSVTDTVRKKIVDVSRFYGEPYVLMMGMGCSSLGSAIWVLVATSLQMPVSSTHATIGAIIGVGMAAFGLPGVIWDYQQGGVASIVASWFISPFCAGVVASTFYSTLKYLVLKHEGELSFQKGLQTLPVFTALCWGVIAAFMLLKGSPALSLDKLPLPASITIIIAIAAAGFVFSIRYLVPWCRRVIEKNEDIPWYRMFDMPPENEDAEMEEQVRSSEFTRLVGQNGSMIVHESGEQAAVNGSKDTESEMKEQVSDEGVEAEQGGDKSRRWALTIADKFVVDVSEQEVDETIDQSVEKHDSNTEKLYKVLQVGTCSFASLAHGANDIANSIGPLATVWMVYSTGRATSKAPVPVWILVYGAVALDIGLLTYGHHIMRALGNKLTYHSPSRGLSMDLGAMFTVLTFSKLGAPISTTHCKCGATAAVGLCSGDWRSVNWRMVAIILFGWILTLPCAGLMSGLLFYLVATGPRPEAGSGFFGSQ</sequence>
<organism evidence="9">
    <name type="scientific">Guillardia theta</name>
    <name type="common">Cryptophyte</name>
    <name type="synonym">Cryptomonas phi</name>
    <dbReference type="NCBI Taxonomy" id="55529"/>
    <lineage>
        <taxon>Eukaryota</taxon>
        <taxon>Cryptophyceae</taxon>
        <taxon>Pyrenomonadales</taxon>
        <taxon>Geminigeraceae</taxon>
        <taxon>Guillardia</taxon>
    </lineage>
</organism>
<dbReference type="GO" id="GO:0016020">
    <property type="term" value="C:membrane"/>
    <property type="evidence" value="ECO:0007669"/>
    <property type="project" value="UniProtKB-SubCell"/>
</dbReference>
<evidence type="ECO:0000256" key="7">
    <source>
        <dbReference type="RuleBase" id="RU363058"/>
    </source>
</evidence>
<feature type="compositionally biased region" description="Basic and acidic residues" evidence="8">
    <location>
        <begin position="311"/>
        <end position="321"/>
    </location>
</feature>
<dbReference type="InterPro" id="IPR001204">
    <property type="entry name" value="Phos_transporter"/>
</dbReference>
<name>A0A7S4PRM8_GUITH</name>
<evidence type="ECO:0000256" key="2">
    <source>
        <dbReference type="ARBA" id="ARBA00022448"/>
    </source>
</evidence>
<dbReference type="GO" id="GO:0035435">
    <property type="term" value="P:phosphate ion transmembrane transport"/>
    <property type="evidence" value="ECO:0007669"/>
    <property type="project" value="TreeGrafter"/>
</dbReference>
<evidence type="ECO:0000256" key="4">
    <source>
        <dbReference type="ARBA" id="ARBA00022692"/>
    </source>
</evidence>
<dbReference type="PANTHER" id="PTHR11101">
    <property type="entry name" value="PHOSPHATE TRANSPORTER"/>
    <property type="match status" value="1"/>
</dbReference>
<feature type="transmembrane region" description="Helical" evidence="7">
    <location>
        <begin position="12"/>
        <end position="31"/>
    </location>
</feature>
<evidence type="ECO:0000256" key="5">
    <source>
        <dbReference type="ARBA" id="ARBA00022989"/>
    </source>
</evidence>
<feature type="transmembrane region" description="Helical" evidence="7">
    <location>
        <begin position="506"/>
        <end position="532"/>
    </location>
</feature>
<gene>
    <name evidence="9" type="ORF">GTHE00462_LOCUS40843</name>
</gene>
<reference evidence="9" key="1">
    <citation type="submission" date="2021-01" db="EMBL/GenBank/DDBJ databases">
        <authorList>
            <person name="Corre E."/>
            <person name="Pelletier E."/>
            <person name="Niang G."/>
            <person name="Scheremetjew M."/>
            <person name="Finn R."/>
            <person name="Kale V."/>
            <person name="Holt S."/>
            <person name="Cochrane G."/>
            <person name="Meng A."/>
            <person name="Brown T."/>
            <person name="Cohen L."/>
        </authorList>
    </citation>
    <scope>NUCLEOTIDE SEQUENCE</scope>
    <source>
        <strain evidence="9">CCMP 2712</strain>
    </source>
</reference>
<evidence type="ECO:0000256" key="6">
    <source>
        <dbReference type="ARBA" id="ARBA00023136"/>
    </source>
</evidence>
<dbReference type="EMBL" id="HBKN01052314">
    <property type="protein sequence ID" value="CAE2343089.1"/>
    <property type="molecule type" value="Transcribed_RNA"/>
</dbReference>
<feature type="transmembrane region" description="Helical" evidence="7">
    <location>
        <begin position="191"/>
        <end position="211"/>
    </location>
</feature>
<feature type="transmembrane region" description="Helical" evidence="7">
    <location>
        <begin position="148"/>
        <end position="171"/>
    </location>
</feature>
<comment type="subcellular location">
    <subcellularLocation>
        <location evidence="1 7">Membrane</location>
        <topology evidence="1 7">Multi-pass membrane protein</topology>
    </subcellularLocation>
</comment>
<keyword evidence="2 7" id="KW-0813">Transport</keyword>
<feature type="transmembrane region" description="Helical" evidence="7">
    <location>
        <begin position="52"/>
        <end position="70"/>
    </location>
</feature>
<proteinExistence type="inferred from homology"/>
<keyword evidence="3 7" id="KW-0592">Phosphate transport</keyword>
<feature type="region of interest" description="Disordered" evidence="8">
    <location>
        <begin position="303"/>
        <end position="333"/>
    </location>
</feature>
<feature type="transmembrane region" description="Helical" evidence="7">
    <location>
        <begin position="419"/>
        <end position="439"/>
    </location>
</feature>
<comment type="similarity">
    <text evidence="7">Belongs to the inorganic phosphate transporter (PiT) (TC 2.A.20) family.</text>
</comment>
<keyword evidence="6 7" id="KW-0472">Membrane</keyword>
<feature type="transmembrane region" description="Helical" evidence="7">
    <location>
        <begin position="223"/>
        <end position="247"/>
    </location>
</feature>
<keyword evidence="5 7" id="KW-1133">Transmembrane helix</keyword>
<evidence type="ECO:0000256" key="8">
    <source>
        <dbReference type="SAM" id="MobiDB-lite"/>
    </source>
</evidence>
<dbReference type="Pfam" id="PF01384">
    <property type="entry name" value="PHO4"/>
    <property type="match status" value="1"/>
</dbReference>
<protein>
    <recommendedName>
        <fullName evidence="7">Phosphate transporter</fullName>
    </recommendedName>
</protein>